<proteinExistence type="predicted"/>
<organism evidence="1 2">
    <name type="scientific">Crepidotus variabilis</name>
    <dbReference type="NCBI Taxonomy" id="179855"/>
    <lineage>
        <taxon>Eukaryota</taxon>
        <taxon>Fungi</taxon>
        <taxon>Dikarya</taxon>
        <taxon>Basidiomycota</taxon>
        <taxon>Agaricomycotina</taxon>
        <taxon>Agaricomycetes</taxon>
        <taxon>Agaricomycetidae</taxon>
        <taxon>Agaricales</taxon>
        <taxon>Agaricineae</taxon>
        <taxon>Crepidotaceae</taxon>
        <taxon>Crepidotus</taxon>
    </lineage>
</organism>
<keyword evidence="2" id="KW-1185">Reference proteome</keyword>
<comment type="caution">
    <text evidence="1">The sequence shown here is derived from an EMBL/GenBank/DDBJ whole genome shotgun (WGS) entry which is preliminary data.</text>
</comment>
<gene>
    <name evidence="1" type="ORF">CPB83DRAFT_864198</name>
</gene>
<accession>A0A9P6JIV1</accession>
<sequence length="91" mass="10016">MIVWKTYSDGSRPCAVKSSATFFSRSPSTKSLTAGLGKPAGMSSVPTKETRCVTTIPCVEDKLPSYLVPTVAILRPNFFIFWRGCEMARFC</sequence>
<dbReference type="EMBL" id="MU157939">
    <property type="protein sequence ID" value="KAF9522632.1"/>
    <property type="molecule type" value="Genomic_DNA"/>
</dbReference>
<dbReference type="AlphaFoldDB" id="A0A9P6JIV1"/>
<dbReference type="Proteomes" id="UP000807306">
    <property type="component" value="Unassembled WGS sequence"/>
</dbReference>
<evidence type="ECO:0000313" key="2">
    <source>
        <dbReference type="Proteomes" id="UP000807306"/>
    </source>
</evidence>
<protein>
    <submittedName>
        <fullName evidence="1">Uncharacterized protein</fullName>
    </submittedName>
</protein>
<reference evidence="1" key="1">
    <citation type="submission" date="2020-11" db="EMBL/GenBank/DDBJ databases">
        <authorList>
            <consortium name="DOE Joint Genome Institute"/>
            <person name="Ahrendt S."/>
            <person name="Riley R."/>
            <person name="Andreopoulos W."/>
            <person name="Labutti K."/>
            <person name="Pangilinan J."/>
            <person name="Ruiz-Duenas F.J."/>
            <person name="Barrasa J.M."/>
            <person name="Sanchez-Garcia M."/>
            <person name="Camarero S."/>
            <person name="Miyauchi S."/>
            <person name="Serrano A."/>
            <person name="Linde D."/>
            <person name="Babiker R."/>
            <person name="Drula E."/>
            <person name="Ayuso-Fernandez I."/>
            <person name="Pacheco R."/>
            <person name="Padilla G."/>
            <person name="Ferreira P."/>
            <person name="Barriuso J."/>
            <person name="Kellner H."/>
            <person name="Castanera R."/>
            <person name="Alfaro M."/>
            <person name="Ramirez L."/>
            <person name="Pisabarro A.G."/>
            <person name="Kuo A."/>
            <person name="Tritt A."/>
            <person name="Lipzen A."/>
            <person name="He G."/>
            <person name="Yan M."/>
            <person name="Ng V."/>
            <person name="Cullen D."/>
            <person name="Martin F."/>
            <person name="Rosso M.-N."/>
            <person name="Henrissat B."/>
            <person name="Hibbett D."/>
            <person name="Martinez A.T."/>
            <person name="Grigoriev I.V."/>
        </authorList>
    </citation>
    <scope>NUCLEOTIDE SEQUENCE</scope>
    <source>
        <strain evidence="1">CBS 506.95</strain>
    </source>
</reference>
<evidence type="ECO:0000313" key="1">
    <source>
        <dbReference type="EMBL" id="KAF9522632.1"/>
    </source>
</evidence>
<name>A0A9P6JIV1_9AGAR</name>